<evidence type="ECO:0000259" key="2">
    <source>
        <dbReference type="Pfam" id="PF03629"/>
    </source>
</evidence>
<feature type="domain" description="Sialate O-acetylesterase" evidence="2">
    <location>
        <begin position="107"/>
        <end position="200"/>
    </location>
</feature>
<dbReference type="AlphaFoldDB" id="A0A382P6I3"/>
<dbReference type="InterPro" id="IPR013783">
    <property type="entry name" value="Ig-like_fold"/>
</dbReference>
<name>A0A382P6I3_9ZZZZ</name>
<evidence type="ECO:0000256" key="1">
    <source>
        <dbReference type="ARBA" id="ARBA00022801"/>
    </source>
</evidence>
<dbReference type="Pfam" id="PF03629">
    <property type="entry name" value="SASA"/>
    <property type="match status" value="1"/>
</dbReference>
<protein>
    <recommendedName>
        <fullName evidence="2">Sialate O-acetylesterase domain-containing protein</fullName>
    </recommendedName>
</protein>
<dbReference type="EMBL" id="UINC01105223">
    <property type="protein sequence ID" value="SVC69004.1"/>
    <property type="molecule type" value="Genomic_DNA"/>
</dbReference>
<feature type="non-terminal residue" evidence="3">
    <location>
        <position position="330"/>
    </location>
</feature>
<dbReference type="InterPro" id="IPR036514">
    <property type="entry name" value="SGNH_hydro_sf"/>
</dbReference>
<dbReference type="Gene3D" id="2.60.40.10">
    <property type="entry name" value="Immunoglobulins"/>
    <property type="match status" value="1"/>
</dbReference>
<organism evidence="3">
    <name type="scientific">marine metagenome</name>
    <dbReference type="NCBI Taxonomy" id="408172"/>
    <lineage>
        <taxon>unclassified sequences</taxon>
        <taxon>metagenomes</taxon>
        <taxon>ecological metagenomes</taxon>
    </lineage>
</organism>
<reference evidence="3" key="1">
    <citation type="submission" date="2018-05" db="EMBL/GenBank/DDBJ databases">
        <authorList>
            <person name="Lanie J.A."/>
            <person name="Ng W.-L."/>
            <person name="Kazmierczak K.M."/>
            <person name="Andrzejewski T.M."/>
            <person name="Davidsen T.M."/>
            <person name="Wayne K.J."/>
            <person name="Tettelin H."/>
            <person name="Glass J.I."/>
            <person name="Rusch D."/>
            <person name="Podicherti R."/>
            <person name="Tsui H.-C.T."/>
            <person name="Winkler M.E."/>
        </authorList>
    </citation>
    <scope>NUCLEOTIDE SEQUENCE</scope>
</reference>
<dbReference type="GO" id="GO:0005975">
    <property type="term" value="P:carbohydrate metabolic process"/>
    <property type="evidence" value="ECO:0007669"/>
    <property type="project" value="TreeGrafter"/>
</dbReference>
<dbReference type="SUPFAM" id="SSF52266">
    <property type="entry name" value="SGNH hydrolase"/>
    <property type="match status" value="1"/>
</dbReference>
<proteinExistence type="predicted"/>
<evidence type="ECO:0000313" key="3">
    <source>
        <dbReference type="EMBL" id="SVC69004.1"/>
    </source>
</evidence>
<dbReference type="InterPro" id="IPR005181">
    <property type="entry name" value="SASA"/>
</dbReference>
<dbReference type="Gene3D" id="3.40.50.1110">
    <property type="entry name" value="SGNH hydrolase"/>
    <property type="match status" value="1"/>
</dbReference>
<sequence>MNLKFSFLSIFLGCALGATWVNAAITVDRMFSDGMVLQRGQSVPVWGTADAGESVTVSFRDQSKKATAGKDGKWLVKLDALKVGPAGKLTVSGKANKVEFKDVLVGEVWIGSGQSNMAGGAGGYAKRDTDLAKIIAGGPYQEIRLYAGSAWKVADKASMPRFSAIHLSFGYALQQELKVPVGLMVGAVGGTPSGRWLSEEMAAADAELSKKFKAANSYSLSDFVNDREAFMKEWQAKVAKAKAEGKRPPRGPARIGDLYARYIEYMVPYGIRGVLWDQGESKTQIPGVADQYVVMNALITGWRKVWGQGDFHFLHVQKPSGGVCPWDPEN</sequence>
<keyword evidence="1" id="KW-0378">Hydrolase</keyword>
<gene>
    <name evidence="3" type="ORF">METZ01_LOCUS321858</name>
</gene>
<dbReference type="InterPro" id="IPR039329">
    <property type="entry name" value="SIAE"/>
</dbReference>
<accession>A0A382P6I3</accession>
<dbReference type="PANTHER" id="PTHR22901:SF0">
    <property type="entry name" value="SIALATE O-ACETYLESTERASE"/>
    <property type="match status" value="1"/>
</dbReference>
<dbReference type="GO" id="GO:0001681">
    <property type="term" value="F:sialate O-acetylesterase activity"/>
    <property type="evidence" value="ECO:0007669"/>
    <property type="project" value="InterPro"/>
</dbReference>
<dbReference type="PANTHER" id="PTHR22901">
    <property type="entry name" value="SIALATE O-ACETYLESTERASE"/>
    <property type="match status" value="1"/>
</dbReference>